<evidence type="ECO:0000313" key="1">
    <source>
        <dbReference type="EMBL" id="RDE52308.1"/>
    </source>
</evidence>
<protein>
    <submittedName>
        <fullName evidence="1">DUF3619 family protein</fullName>
    </submittedName>
</protein>
<accession>A0A369XY76</accession>
<reference evidence="1 2" key="1">
    <citation type="submission" date="2018-05" db="EMBL/GenBank/DDBJ databases">
        <title>Integrated omic analyses show evidence that a Ca. Accumulibacter phosphatis strain performs denitrification under micro-aerobic conditions.</title>
        <authorList>
            <person name="Camejo P.Y."/>
            <person name="Katherine M.D."/>
            <person name="Daniel N.R."/>
        </authorList>
    </citation>
    <scope>NUCLEOTIDE SEQUENCE [LARGE SCALE GENOMIC DNA]</scope>
    <source>
        <strain evidence="1">UW-LDO-IC</strain>
    </source>
</reference>
<sequence>MNEMHFVFKVRQYLNRELHELPPSTHSRLQAARERALARQKVTAHQSILATAGNFVQEHAEGLRLRQILVALALVAGVTSYAYWQADRSIAELEVIDSALLADDLPIAAFTDRGFDAWLQSSASH</sequence>
<gene>
    <name evidence="1" type="ORF">DVS81_00605</name>
</gene>
<name>A0A369XY76_9PROT</name>
<dbReference type="EMBL" id="QPGA01000001">
    <property type="protein sequence ID" value="RDE52308.1"/>
    <property type="molecule type" value="Genomic_DNA"/>
</dbReference>
<evidence type="ECO:0000313" key="2">
    <source>
        <dbReference type="Proteomes" id="UP000253831"/>
    </source>
</evidence>
<dbReference type="AlphaFoldDB" id="A0A369XY76"/>
<dbReference type="Proteomes" id="UP000253831">
    <property type="component" value="Unassembled WGS sequence"/>
</dbReference>
<dbReference type="InterPro" id="IPR022064">
    <property type="entry name" value="DUF3619"/>
</dbReference>
<dbReference type="Pfam" id="PF12279">
    <property type="entry name" value="DUF3619"/>
    <property type="match status" value="1"/>
</dbReference>
<organism evidence="1 2">
    <name type="scientific">Candidatus Accumulibacter meliphilus</name>
    <dbReference type="NCBI Taxonomy" id="2211374"/>
    <lineage>
        <taxon>Bacteria</taxon>
        <taxon>Pseudomonadati</taxon>
        <taxon>Pseudomonadota</taxon>
        <taxon>Betaproteobacteria</taxon>
        <taxon>Candidatus Accumulibacter</taxon>
    </lineage>
</organism>
<comment type="caution">
    <text evidence="1">The sequence shown here is derived from an EMBL/GenBank/DDBJ whole genome shotgun (WGS) entry which is preliminary data.</text>
</comment>
<proteinExistence type="predicted"/>